<dbReference type="SUPFAM" id="SSF46600">
    <property type="entry name" value="C-terminal UvrC-binding domain of UvrB"/>
    <property type="match status" value="1"/>
</dbReference>
<dbReference type="GO" id="GO:0006289">
    <property type="term" value="P:nucleotide-excision repair"/>
    <property type="evidence" value="ECO:0007669"/>
    <property type="project" value="InterPro"/>
</dbReference>
<evidence type="ECO:0000256" key="1">
    <source>
        <dbReference type="ARBA" id="ARBA00008533"/>
    </source>
</evidence>
<dbReference type="InterPro" id="IPR004807">
    <property type="entry name" value="UvrB"/>
</dbReference>
<dbReference type="SUPFAM" id="SSF52540">
    <property type="entry name" value="P-loop containing nucleoside triphosphate hydrolases"/>
    <property type="match status" value="2"/>
</dbReference>
<accession>A0A5E4NR21</accession>
<evidence type="ECO:0000256" key="4">
    <source>
        <dbReference type="ARBA" id="ARBA00026033"/>
    </source>
</evidence>
<feature type="coiled-coil region" evidence="6">
    <location>
        <begin position="103"/>
        <end position="130"/>
    </location>
</feature>
<dbReference type="GO" id="GO:0004386">
    <property type="term" value="F:helicase activity"/>
    <property type="evidence" value="ECO:0007669"/>
    <property type="project" value="UniProtKB-KW"/>
</dbReference>
<evidence type="ECO:0000259" key="7">
    <source>
        <dbReference type="PROSITE" id="PS50151"/>
    </source>
</evidence>
<dbReference type="Proteomes" id="UP000325440">
    <property type="component" value="Unassembled WGS sequence"/>
</dbReference>
<protein>
    <recommendedName>
        <fullName evidence="5">UvrABC system protein B</fullName>
    </recommendedName>
</protein>
<dbReference type="Gene3D" id="3.30.2060.10">
    <property type="entry name" value="Penicillin-binding protein 1b domain"/>
    <property type="match status" value="1"/>
</dbReference>
<evidence type="ECO:0000256" key="6">
    <source>
        <dbReference type="SAM" id="Coils"/>
    </source>
</evidence>
<evidence type="ECO:0000313" key="9">
    <source>
        <dbReference type="EMBL" id="VVC46339.1"/>
    </source>
</evidence>
<dbReference type="GO" id="GO:0016887">
    <property type="term" value="F:ATP hydrolysis activity"/>
    <property type="evidence" value="ECO:0007669"/>
    <property type="project" value="InterPro"/>
</dbReference>
<dbReference type="GO" id="GO:0009380">
    <property type="term" value="C:excinuclease repair complex"/>
    <property type="evidence" value="ECO:0007669"/>
    <property type="project" value="InterPro"/>
</dbReference>
<evidence type="ECO:0000313" key="10">
    <source>
        <dbReference type="Proteomes" id="UP000325440"/>
    </source>
</evidence>
<keyword evidence="2" id="KW-0547">Nucleotide-binding</keyword>
<dbReference type="AlphaFoldDB" id="A0A5E4NR21"/>
<keyword evidence="6" id="KW-0175">Coiled coil</keyword>
<dbReference type="PANTHER" id="PTHR24029">
    <property type="entry name" value="UVRABC SYSTEM PROTEIN B"/>
    <property type="match status" value="1"/>
</dbReference>
<name>A0A5E4NR21_9HEMI</name>
<sequence>MNMTISVEVGKQIKSQDFLNNLVELQYKRSHNELTRGSFRVRGDTIDIFPSHYENRAWRVALFGNDVEEILEIDPLTGNLTRKLEKIVIFANSHYVTPRPTLLQAIELIKEELEEQLKYLYSNHKIVEAKQLEQRTNFDLEMIRETGSCKGIENYSRYLSGRQSGDPPPTLFEYLPKDAILFVDESHVSIPQIGAMYSGDRSRKSNLILYGFRMPSALDNRPLRFEEWEKMRPQTVYISATPGKYELEKTGGIFVEQVIRPTGLLDPPCIVKPTEYQVDDVIVEAQKVIKKGFCVLITTLTKKMAENLADYMCEVDIKAHYLHANVKTLDRIDTLYDLRSGKINVLVGVNLLREGLDIPECGLVAILDADKEGFLRSETSLIQTIGRAARNKEGKVILYADKMTGSLERALNETNRRRKKQEEYNKKHDIIPKTVIKAITNSLQERTETEENMADEDYKNMDIKQLKKEMLRHAKNLEFEKAANLKDILEKKKKGRVK</sequence>
<dbReference type="Pfam" id="PF02151">
    <property type="entry name" value="UVR"/>
    <property type="match status" value="1"/>
</dbReference>
<dbReference type="Gene3D" id="6.10.140.240">
    <property type="match status" value="1"/>
</dbReference>
<dbReference type="PROSITE" id="PS51194">
    <property type="entry name" value="HELICASE_CTER"/>
    <property type="match status" value="1"/>
</dbReference>
<comment type="similarity">
    <text evidence="1">Belongs to the UvrB family.</text>
</comment>
<organism evidence="9 10">
    <name type="scientific">Cinara cedri</name>
    <dbReference type="NCBI Taxonomy" id="506608"/>
    <lineage>
        <taxon>Eukaryota</taxon>
        <taxon>Metazoa</taxon>
        <taxon>Ecdysozoa</taxon>
        <taxon>Arthropoda</taxon>
        <taxon>Hexapoda</taxon>
        <taxon>Insecta</taxon>
        <taxon>Pterygota</taxon>
        <taxon>Neoptera</taxon>
        <taxon>Paraneoptera</taxon>
        <taxon>Hemiptera</taxon>
        <taxon>Sternorrhyncha</taxon>
        <taxon>Aphidomorpha</taxon>
        <taxon>Aphidoidea</taxon>
        <taxon>Aphididae</taxon>
        <taxon>Lachninae</taxon>
        <taxon>Cinara</taxon>
    </lineage>
</organism>
<dbReference type="Pfam" id="PF00271">
    <property type="entry name" value="Helicase_C"/>
    <property type="match status" value="1"/>
</dbReference>
<dbReference type="GO" id="GO:0005524">
    <property type="term" value="F:ATP binding"/>
    <property type="evidence" value="ECO:0007669"/>
    <property type="project" value="UniProtKB-KW"/>
</dbReference>
<reference evidence="9 10" key="1">
    <citation type="submission" date="2019-08" db="EMBL/GenBank/DDBJ databases">
        <authorList>
            <person name="Alioto T."/>
            <person name="Alioto T."/>
            <person name="Gomez Garrido J."/>
        </authorList>
    </citation>
    <scope>NUCLEOTIDE SEQUENCE [LARGE SCALE GENOMIC DNA]</scope>
</reference>
<dbReference type="InterPro" id="IPR024759">
    <property type="entry name" value="UvrB_YAD/RRR_dom"/>
</dbReference>
<dbReference type="Gene3D" id="3.40.50.300">
    <property type="entry name" value="P-loop containing nucleotide triphosphate hydrolases"/>
    <property type="match status" value="2"/>
</dbReference>
<dbReference type="InterPro" id="IPR036876">
    <property type="entry name" value="UVR_dom_sf"/>
</dbReference>
<keyword evidence="9" id="KW-0347">Helicase</keyword>
<feature type="domain" description="UVR" evidence="7">
    <location>
        <begin position="460"/>
        <end position="495"/>
    </location>
</feature>
<keyword evidence="10" id="KW-1185">Reference proteome</keyword>
<dbReference type="InterPro" id="IPR001650">
    <property type="entry name" value="Helicase_C-like"/>
</dbReference>
<gene>
    <name evidence="9" type="ORF">CINCED_3A004401</name>
</gene>
<evidence type="ECO:0000259" key="8">
    <source>
        <dbReference type="PROSITE" id="PS51194"/>
    </source>
</evidence>
<evidence type="ECO:0000256" key="2">
    <source>
        <dbReference type="ARBA" id="ARBA00022741"/>
    </source>
</evidence>
<evidence type="ECO:0000256" key="5">
    <source>
        <dbReference type="ARBA" id="ARBA00029504"/>
    </source>
</evidence>
<dbReference type="OrthoDB" id="16911at2759"/>
<dbReference type="Pfam" id="PF12344">
    <property type="entry name" value="UvrB"/>
    <property type="match status" value="1"/>
</dbReference>
<dbReference type="InterPro" id="IPR041471">
    <property type="entry name" value="UvrB_inter"/>
</dbReference>
<keyword evidence="9" id="KW-0378">Hydrolase</keyword>
<feature type="domain" description="Helicase C-terminal" evidence="8">
    <location>
        <begin position="277"/>
        <end position="439"/>
    </location>
</feature>
<dbReference type="InterPro" id="IPR027417">
    <property type="entry name" value="P-loop_NTPase"/>
</dbReference>
<dbReference type="Gene3D" id="4.10.860.10">
    <property type="entry name" value="UVR domain"/>
    <property type="match status" value="1"/>
</dbReference>
<dbReference type="GO" id="GO:0003677">
    <property type="term" value="F:DNA binding"/>
    <property type="evidence" value="ECO:0007669"/>
    <property type="project" value="InterPro"/>
</dbReference>
<dbReference type="InterPro" id="IPR001943">
    <property type="entry name" value="UVR_dom"/>
</dbReference>
<dbReference type="PROSITE" id="PS50151">
    <property type="entry name" value="UVR"/>
    <property type="match status" value="1"/>
</dbReference>
<dbReference type="PANTHER" id="PTHR24029:SF0">
    <property type="entry name" value="UVRABC SYSTEM PROTEIN B"/>
    <property type="match status" value="1"/>
</dbReference>
<dbReference type="EMBL" id="CABPRJ010002472">
    <property type="protein sequence ID" value="VVC46339.1"/>
    <property type="molecule type" value="Genomic_DNA"/>
</dbReference>
<evidence type="ECO:0000256" key="3">
    <source>
        <dbReference type="ARBA" id="ARBA00022840"/>
    </source>
</evidence>
<comment type="subunit">
    <text evidence="4">Forms a heterotetramer with UvrA during the search for lesions. Interacts with UvrC in an incision complex.</text>
</comment>
<proteinExistence type="inferred from homology"/>
<keyword evidence="3" id="KW-0067">ATP-binding</keyword>
<dbReference type="Pfam" id="PF17757">
    <property type="entry name" value="UvrB_inter"/>
    <property type="match status" value="1"/>
</dbReference>
<dbReference type="SMART" id="SM00490">
    <property type="entry name" value="HELICc"/>
    <property type="match status" value="1"/>
</dbReference>